<protein>
    <recommendedName>
        <fullName evidence="1">PiggyBac transposable element-derived protein domain-containing protein</fullName>
    </recommendedName>
</protein>
<feature type="domain" description="PiggyBac transposable element-derived protein" evidence="1">
    <location>
        <begin position="7"/>
        <end position="97"/>
    </location>
</feature>
<dbReference type="GO" id="GO:0043565">
    <property type="term" value="F:sequence-specific DNA binding"/>
    <property type="evidence" value="ECO:0007669"/>
    <property type="project" value="TreeGrafter"/>
</dbReference>
<dbReference type="Pfam" id="PF13843">
    <property type="entry name" value="DDE_Tnp_1_7"/>
    <property type="match status" value="1"/>
</dbReference>
<dbReference type="EMBL" id="JANEYF010001546">
    <property type="protein sequence ID" value="KAJ8963512.1"/>
    <property type="molecule type" value="Genomic_DNA"/>
</dbReference>
<accession>A0AAV8ZIE9</accession>
<dbReference type="InterPro" id="IPR052638">
    <property type="entry name" value="PiggyBac_TE-derived"/>
</dbReference>
<name>A0AAV8ZIE9_9CUCU</name>
<dbReference type="PANTHER" id="PTHR47055">
    <property type="entry name" value="DDE_TNP_1_7 DOMAIN-CONTAINING PROTEIN"/>
    <property type="match status" value="1"/>
</dbReference>
<reference evidence="2" key="1">
    <citation type="journal article" date="2023" name="Insect Mol. Biol.">
        <title>Genome sequencing provides insights into the evolution of gene families encoding plant cell wall-degrading enzymes in longhorned beetles.</title>
        <authorList>
            <person name="Shin N.R."/>
            <person name="Okamura Y."/>
            <person name="Kirsch R."/>
            <person name="Pauchet Y."/>
        </authorList>
    </citation>
    <scope>NUCLEOTIDE SEQUENCE</scope>
    <source>
        <strain evidence="2">RBIC_L_NR</strain>
    </source>
</reference>
<organism evidence="2 3">
    <name type="scientific">Rhamnusium bicolor</name>
    <dbReference type="NCBI Taxonomy" id="1586634"/>
    <lineage>
        <taxon>Eukaryota</taxon>
        <taxon>Metazoa</taxon>
        <taxon>Ecdysozoa</taxon>
        <taxon>Arthropoda</taxon>
        <taxon>Hexapoda</taxon>
        <taxon>Insecta</taxon>
        <taxon>Pterygota</taxon>
        <taxon>Neoptera</taxon>
        <taxon>Endopterygota</taxon>
        <taxon>Coleoptera</taxon>
        <taxon>Polyphaga</taxon>
        <taxon>Cucujiformia</taxon>
        <taxon>Chrysomeloidea</taxon>
        <taxon>Cerambycidae</taxon>
        <taxon>Lepturinae</taxon>
        <taxon>Rhagiini</taxon>
        <taxon>Rhamnusium</taxon>
    </lineage>
</organism>
<dbReference type="AlphaFoldDB" id="A0AAV8ZIE9"/>
<proteinExistence type="predicted"/>
<dbReference type="InterPro" id="IPR029526">
    <property type="entry name" value="PGBD"/>
</dbReference>
<sequence>MLNELPDTKKNLRYSLYFDNLFTSLHLLSNLKALGYGVTGTIRDNRVPKNCPLLSKAIMKEKAKGEYVHILVKTNGILLIRWADNNIVSMVSTTYGISPLEEQPRRKIF</sequence>
<dbReference type="PANTHER" id="PTHR47055:SF3">
    <property type="entry name" value="PHORBOL-ESTER_DAG-TYPE DOMAIN-CONTAINING PROTEIN"/>
    <property type="match status" value="1"/>
</dbReference>
<keyword evidence="3" id="KW-1185">Reference proteome</keyword>
<evidence type="ECO:0000313" key="2">
    <source>
        <dbReference type="EMBL" id="KAJ8963512.1"/>
    </source>
</evidence>
<dbReference type="Proteomes" id="UP001162156">
    <property type="component" value="Unassembled WGS sequence"/>
</dbReference>
<comment type="caution">
    <text evidence="2">The sequence shown here is derived from an EMBL/GenBank/DDBJ whole genome shotgun (WGS) entry which is preliminary data.</text>
</comment>
<evidence type="ECO:0000313" key="3">
    <source>
        <dbReference type="Proteomes" id="UP001162156"/>
    </source>
</evidence>
<evidence type="ECO:0000259" key="1">
    <source>
        <dbReference type="Pfam" id="PF13843"/>
    </source>
</evidence>
<gene>
    <name evidence="2" type="ORF">NQ314_005573</name>
</gene>